<dbReference type="SUPFAM" id="SSF47384">
    <property type="entry name" value="Homodimeric domain of signal transducing histidine kinase"/>
    <property type="match status" value="1"/>
</dbReference>
<feature type="transmembrane region" description="Helical" evidence="4">
    <location>
        <begin position="45"/>
        <end position="62"/>
    </location>
</feature>
<dbReference type="EC" id="2.7.13.3" evidence="2"/>
<keyword evidence="4" id="KW-1133">Transmembrane helix</keyword>
<dbReference type="Gene3D" id="1.10.287.130">
    <property type="match status" value="1"/>
</dbReference>
<dbReference type="CDD" id="cd00082">
    <property type="entry name" value="HisKA"/>
    <property type="match status" value="1"/>
</dbReference>
<comment type="caution">
    <text evidence="6">The sequence shown here is derived from an EMBL/GenBank/DDBJ whole genome shotgun (WGS) entry which is preliminary data.</text>
</comment>
<dbReference type="SMART" id="SM00388">
    <property type="entry name" value="HisKA"/>
    <property type="match status" value="1"/>
</dbReference>
<evidence type="ECO:0000313" key="6">
    <source>
        <dbReference type="EMBL" id="MDT0603861.1"/>
    </source>
</evidence>
<accession>A0ABU3A113</accession>
<keyword evidence="4" id="KW-0472">Membrane</keyword>
<keyword evidence="6" id="KW-0418">Kinase</keyword>
<keyword evidence="4" id="KW-0812">Transmembrane</keyword>
<name>A0ABU3A113_9GAMM</name>
<dbReference type="Pfam" id="PF02518">
    <property type="entry name" value="HATPase_c"/>
    <property type="match status" value="1"/>
</dbReference>
<dbReference type="SMART" id="SM00387">
    <property type="entry name" value="HATPase_c"/>
    <property type="match status" value="1"/>
</dbReference>
<evidence type="ECO:0000259" key="5">
    <source>
        <dbReference type="PROSITE" id="PS50109"/>
    </source>
</evidence>
<reference evidence="6 7" key="1">
    <citation type="submission" date="2023-09" db="EMBL/GenBank/DDBJ databases">
        <authorList>
            <person name="Rey-Velasco X."/>
        </authorList>
    </citation>
    <scope>NUCLEOTIDE SEQUENCE [LARGE SCALE GENOMIC DNA]</scope>
    <source>
        <strain evidence="6 7">W431</strain>
    </source>
</reference>
<dbReference type="PROSITE" id="PS50109">
    <property type="entry name" value="HIS_KIN"/>
    <property type="match status" value="1"/>
</dbReference>
<dbReference type="EMBL" id="JAVRIF010000004">
    <property type="protein sequence ID" value="MDT0603861.1"/>
    <property type="molecule type" value="Genomic_DNA"/>
</dbReference>
<organism evidence="6 7">
    <name type="scientific">Thalassotalea castellviae</name>
    <dbReference type="NCBI Taxonomy" id="3075612"/>
    <lineage>
        <taxon>Bacteria</taxon>
        <taxon>Pseudomonadati</taxon>
        <taxon>Pseudomonadota</taxon>
        <taxon>Gammaproteobacteria</taxon>
        <taxon>Alteromonadales</taxon>
        <taxon>Colwelliaceae</taxon>
        <taxon>Thalassotalea</taxon>
    </lineage>
</organism>
<evidence type="ECO:0000256" key="3">
    <source>
        <dbReference type="ARBA" id="ARBA00022553"/>
    </source>
</evidence>
<protein>
    <recommendedName>
        <fullName evidence="2">histidine kinase</fullName>
        <ecNumber evidence="2">2.7.13.3</ecNumber>
    </recommendedName>
</protein>
<feature type="transmembrane region" description="Helical" evidence="4">
    <location>
        <begin position="142"/>
        <end position="165"/>
    </location>
</feature>
<dbReference type="Pfam" id="PF00512">
    <property type="entry name" value="HisKA"/>
    <property type="match status" value="1"/>
</dbReference>
<evidence type="ECO:0000313" key="7">
    <source>
        <dbReference type="Proteomes" id="UP001266357"/>
    </source>
</evidence>
<gene>
    <name evidence="6" type="ORF">RM573_09670</name>
</gene>
<dbReference type="PRINTS" id="PR00344">
    <property type="entry name" value="BCTRLSENSOR"/>
</dbReference>
<dbReference type="InterPro" id="IPR004358">
    <property type="entry name" value="Sig_transdc_His_kin-like_C"/>
</dbReference>
<comment type="catalytic activity">
    <reaction evidence="1">
        <text>ATP + protein L-histidine = ADP + protein N-phospho-L-histidine.</text>
        <dbReference type="EC" id="2.7.13.3"/>
    </reaction>
</comment>
<dbReference type="GO" id="GO:0016301">
    <property type="term" value="F:kinase activity"/>
    <property type="evidence" value="ECO:0007669"/>
    <property type="project" value="UniProtKB-KW"/>
</dbReference>
<keyword evidence="7" id="KW-1185">Reference proteome</keyword>
<dbReference type="InterPro" id="IPR036097">
    <property type="entry name" value="HisK_dim/P_sf"/>
</dbReference>
<dbReference type="RefSeq" id="WP_311580918.1">
    <property type="nucleotide sequence ID" value="NZ_JAVRIF010000004.1"/>
</dbReference>
<feature type="transmembrane region" description="Helical" evidence="4">
    <location>
        <begin position="21"/>
        <end position="39"/>
    </location>
</feature>
<keyword evidence="3" id="KW-0597">Phosphoprotein</keyword>
<dbReference type="InterPro" id="IPR003661">
    <property type="entry name" value="HisK_dim/P_dom"/>
</dbReference>
<feature type="domain" description="Histidine kinase" evidence="5">
    <location>
        <begin position="226"/>
        <end position="454"/>
    </location>
</feature>
<feature type="transmembrane region" description="Helical" evidence="4">
    <location>
        <begin position="115"/>
        <end position="133"/>
    </location>
</feature>
<dbReference type="PANTHER" id="PTHR43065">
    <property type="entry name" value="SENSOR HISTIDINE KINASE"/>
    <property type="match status" value="1"/>
</dbReference>
<dbReference type="Gene3D" id="3.30.565.10">
    <property type="entry name" value="Histidine kinase-like ATPase, C-terminal domain"/>
    <property type="match status" value="1"/>
</dbReference>
<proteinExistence type="predicted"/>
<evidence type="ECO:0000256" key="2">
    <source>
        <dbReference type="ARBA" id="ARBA00012438"/>
    </source>
</evidence>
<dbReference type="Proteomes" id="UP001266357">
    <property type="component" value="Unassembled WGS sequence"/>
</dbReference>
<feature type="transmembrane region" description="Helical" evidence="4">
    <location>
        <begin position="74"/>
        <end position="92"/>
    </location>
</feature>
<dbReference type="InterPro" id="IPR036890">
    <property type="entry name" value="HATPase_C_sf"/>
</dbReference>
<dbReference type="SUPFAM" id="SSF55874">
    <property type="entry name" value="ATPase domain of HSP90 chaperone/DNA topoisomerase II/histidine kinase"/>
    <property type="match status" value="1"/>
</dbReference>
<dbReference type="InterPro" id="IPR005467">
    <property type="entry name" value="His_kinase_dom"/>
</dbReference>
<evidence type="ECO:0000256" key="1">
    <source>
        <dbReference type="ARBA" id="ARBA00000085"/>
    </source>
</evidence>
<dbReference type="CDD" id="cd00075">
    <property type="entry name" value="HATPase"/>
    <property type="match status" value="1"/>
</dbReference>
<evidence type="ECO:0000256" key="4">
    <source>
        <dbReference type="SAM" id="Phobius"/>
    </source>
</evidence>
<dbReference type="InterPro" id="IPR003594">
    <property type="entry name" value="HATPase_dom"/>
</dbReference>
<sequence length="454" mass="50400">MTTEANKLNPELFRKKRIIQVTWLTQSATILAALFPLMYKDWFNLTLLFIFLICLSIGRYLVKKDLVQYGSNLVNLSITILILTLCFFNQGIRDEALLVFPALISFAVLTGTDKFLWTIYALIACSVMLMGLVNELELYKHIVIGTGIESAIMIVIILSVVTYSIKLLGSDLTSANKKLLEYQDELEQRVVNRTQQLQESINSLTEAKTELVEAEKMASLGRLVAGVAHEINTPLGIAITASSLIQESTTELKSTLEKNTVTKSGLSTYVQEIEQSIDMVQGNLKRAATLIADFKQAAVIQSDEQAKTFNLFEILNTIVAHNKTLHKKVTADIFGDKTIFITHDPDAITRIFTNLYSNSCIHGFAGMDEGHIDIEIAQAGEQVSIIYSDNGKGIKADNVEHIFEPFFTTKRGKGGTGLGMHIVYNLVTQSLKGQIQYNPDYCAGACFEITFKLA</sequence>
<keyword evidence="6" id="KW-0808">Transferase</keyword>